<evidence type="ECO:0000313" key="1">
    <source>
        <dbReference type="EMBL" id="QND75159.1"/>
    </source>
</evidence>
<dbReference type="Proteomes" id="UP000515291">
    <property type="component" value="Chromosome"/>
</dbReference>
<accession>A0A7G6U827</accession>
<dbReference type="KEGG" id="trb:HB776_31060"/>
<organism evidence="1 2">
    <name type="scientific">Tardiphaga robiniae</name>
    <dbReference type="NCBI Taxonomy" id="943830"/>
    <lineage>
        <taxon>Bacteria</taxon>
        <taxon>Pseudomonadati</taxon>
        <taxon>Pseudomonadota</taxon>
        <taxon>Alphaproteobacteria</taxon>
        <taxon>Hyphomicrobiales</taxon>
        <taxon>Nitrobacteraceae</taxon>
        <taxon>Tardiphaga</taxon>
    </lineage>
</organism>
<dbReference type="EMBL" id="CP050292">
    <property type="protein sequence ID" value="QND75159.1"/>
    <property type="molecule type" value="Genomic_DNA"/>
</dbReference>
<reference evidence="2" key="1">
    <citation type="journal article" date="2020" name="Mol. Plant Microbe">
        <title>Rhizobial microsymbionts of the narrowly endemic Oxytropis species growing in Kamchatka are characterized by significant genetic diversity and possess a set of genes that are associated with T3SS and T6SS secretion systems and can affect the development of symbiosis.</title>
        <authorList>
            <person name="Safronova V."/>
            <person name="Guro P."/>
            <person name="Sazanova A."/>
            <person name="Kuznetsova I."/>
            <person name="Belimov A."/>
            <person name="Yakubov V."/>
            <person name="Chirak E."/>
            <person name="Afonin A."/>
            <person name="Gogolev Y."/>
            <person name="Andronov E."/>
            <person name="Tikhonovich I."/>
        </authorList>
    </citation>
    <scope>NUCLEOTIDE SEQUENCE [LARGE SCALE GENOMIC DNA]</scope>
    <source>
        <strain evidence="2">581</strain>
    </source>
</reference>
<sequence>MNKTNKVDRHRAHMSDDQSLIKARYCRSILKVAAISNDQEARGLIEGLATEQPTPNTSAPMAEAERAALAAFRILAGHQHGRSVPQTSNEWVRAVRAIEYWLSIHDR</sequence>
<evidence type="ECO:0000313" key="2">
    <source>
        <dbReference type="Proteomes" id="UP000515291"/>
    </source>
</evidence>
<gene>
    <name evidence="1" type="ORF">HB776_31060</name>
</gene>
<name>A0A7G6U827_9BRAD</name>
<proteinExistence type="predicted"/>
<protein>
    <submittedName>
        <fullName evidence="1">Uncharacterized protein</fullName>
    </submittedName>
</protein>
<dbReference type="AlphaFoldDB" id="A0A7G6U827"/>
<dbReference type="RefSeq" id="WP_184514052.1">
    <property type="nucleotide sequence ID" value="NZ_CP050292.1"/>
</dbReference>